<organism evidence="1 2">
    <name type="scientific">Hymenobacter roseosalivarius DSM 11622</name>
    <dbReference type="NCBI Taxonomy" id="645990"/>
    <lineage>
        <taxon>Bacteria</taxon>
        <taxon>Pseudomonadati</taxon>
        <taxon>Bacteroidota</taxon>
        <taxon>Cytophagia</taxon>
        <taxon>Cytophagales</taxon>
        <taxon>Hymenobacteraceae</taxon>
        <taxon>Hymenobacter</taxon>
    </lineage>
</organism>
<dbReference type="PROSITE" id="PS51257">
    <property type="entry name" value="PROKAR_LIPOPROTEIN"/>
    <property type="match status" value="1"/>
</dbReference>
<name>A0A1W1VBI5_9BACT</name>
<protein>
    <recommendedName>
        <fullName evidence="3">Lipoprotein</fullName>
    </recommendedName>
</protein>
<proteinExistence type="predicted"/>
<dbReference type="EMBL" id="FWWW01000055">
    <property type="protein sequence ID" value="SMB90722.1"/>
    <property type="molecule type" value="Genomic_DNA"/>
</dbReference>
<evidence type="ECO:0000313" key="1">
    <source>
        <dbReference type="EMBL" id="SMB90722.1"/>
    </source>
</evidence>
<reference evidence="1 2" key="1">
    <citation type="submission" date="2017-04" db="EMBL/GenBank/DDBJ databases">
        <authorList>
            <person name="Afonso C.L."/>
            <person name="Miller P.J."/>
            <person name="Scott M.A."/>
            <person name="Spackman E."/>
            <person name="Goraichik I."/>
            <person name="Dimitrov K.M."/>
            <person name="Suarez D.L."/>
            <person name="Swayne D.E."/>
        </authorList>
    </citation>
    <scope>NUCLEOTIDE SEQUENCE [LARGE SCALE GENOMIC DNA]</scope>
    <source>
        <strain evidence="1 2">DSM 11622</strain>
    </source>
</reference>
<dbReference type="RefSeq" id="WP_143434815.1">
    <property type="nucleotide sequence ID" value="NZ_FWWW01000055.1"/>
</dbReference>
<sequence>MKNQLLSRLRYFLSGIVFLLVLLAGCQSAEEKLQDHLANPKTGDVYVVSYQPAGSTKPSYFYYQLVRFTTDSAHFHPARREVPAADISLEKEPDLFNPDAIKSFSRQELREFTQAQQGDAYKILLTTIRRE</sequence>
<dbReference type="AlphaFoldDB" id="A0A1W1VBI5"/>
<gene>
    <name evidence="1" type="ORF">SAMN00120144_0567</name>
</gene>
<accession>A0A1W1VBI5</accession>
<dbReference type="Proteomes" id="UP000192266">
    <property type="component" value="Unassembled WGS sequence"/>
</dbReference>
<dbReference type="OrthoDB" id="883488at2"/>
<evidence type="ECO:0000313" key="2">
    <source>
        <dbReference type="Proteomes" id="UP000192266"/>
    </source>
</evidence>
<keyword evidence="2" id="KW-1185">Reference proteome</keyword>
<evidence type="ECO:0008006" key="3">
    <source>
        <dbReference type="Google" id="ProtNLM"/>
    </source>
</evidence>